<protein>
    <submittedName>
        <fullName evidence="3">Haloacid dehalogenase</fullName>
    </submittedName>
</protein>
<dbReference type="InterPro" id="IPR023214">
    <property type="entry name" value="HAD_sf"/>
</dbReference>
<dbReference type="PRINTS" id="PR00413">
    <property type="entry name" value="HADHALOGNASE"/>
</dbReference>
<name>A0A5E4WCL1_9BURK</name>
<dbReference type="GO" id="GO:0016787">
    <property type="term" value="F:hydrolase activity"/>
    <property type="evidence" value="ECO:0007669"/>
    <property type="project" value="UniProtKB-KW"/>
</dbReference>
<dbReference type="PANTHER" id="PTHR43316:SF3">
    <property type="entry name" value="HALOACID DEHALOGENASE, TYPE II (AFU_ORTHOLOGUE AFUA_2G07750)-RELATED"/>
    <property type="match status" value="1"/>
</dbReference>
<accession>A0A5E4WCL1</accession>
<dbReference type="NCBIfam" id="TIGR01493">
    <property type="entry name" value="HAD-SF-IA-v2"/>
    <property type="match status" value="1"/>
</dbReference>
<keyword evidence="1" id="KW-0378">Hydrolase</keyword>
<dbReference type="AlphaFoldDB" id="A0A5E4WCL1"/>
<dbReference type="InterPro" id="IPR006439">
    <property type="entry name" value="HAD-SF_hydro_IA"/>
</dbReference>
<sequence length="257" mass="27924">MSRHLTTARPILPTLPPVATAPCRPAISPNHNDKGPMSDAAPTHDAAWPRAVLFDLLTALLDSWIVWNRAAGSETAGRTWRAEYLRRTYGCGAYVSYEQLVRESAAHVGLPPSAPQALEAEWLTLPAWDGARELLQSLRPHCKLAVVTNCSKTLGHQAAALLGVDWDVVVTSEEAGFYKPDPRPYRLALDRLGVDAADAAFIAGSGYDLFGTSAVGMRTFWHNRVGLSRPEGAPAPDKEAPTLEPALAWLRDFHKTA</sequence>
<dbReference type="InterPro" id="IPR036412">
    <property type="entry name" value="HAD-like_sf"/>
</dbReference>
<dbReference type="SFLD" id="SFLDS00003">
    <property type="entry name" value="Haloacid_Dehalogenase"/>
    <property type="match status" value="1"/>
</dbReference>
<dbReference type="Gene3D" id="3.40.50.1000">
    <property type="entry name" value="HAD superfamily/HAD-like"/>
    <property type="match status" value="1"/>
</dbReference>
<evidence type="ECO:0000256" key="2">
    <source>
        <dbReference type="SAM" id="MobiDB-lite"/>
    </source>
</evidence>
<evidence type="ECO:0000256" key="1">
    <source>
        <dbReference type="ARBA" id="ARBA00022801"/>
    </source>
</evidence>
<proteinExistence type="predicted"/>
<organism evidence="3 4">
    <name type="scientific">Pandoraea horticolens</name>
    <dbReference type="NCBI Taxonomy" id="2508298"/>
    <lineage>
        <taxon>Bacteria</taxon>
        <taxon>Pseudomonadati</taxon>
        <taxon>Pseudomonadota</taxon>
        <taxon>Betaproteobacteria</taxon>
        <taxon>Burkholderiales</taxon>
        <taxon>Burkholderiaceae</taxon>
        <taxon>Pandoraea</taxon>
    </lineage>
</organism>
<dbReference type="PANTHER" id="PTHR43316">
    <property type="entry name" value="HYDROLASE, HALOACID DELAHOGENASE-RELATED"/>
    <property type="match status" value="1"/>
</dbReference>
<dbReference type="SFLD" id="SFLDG01129">
    <property type="entry name" value="C1.5:_HAD__Beta-PGM__Phosphata"/>
    <property type="match status" value="1"/>
</dbReference>
<feature type="region of interest" description="Disordered" evidence="2">
    <location>
        <begin position="19"/>
        <end position="42"/>
    </location>
</feature>
<dbReference type="Pfam" id="PF00702">
    <property type="entry name" value="Hydrolase"/>
    <property type="match status" value="1"/>
</dbReference>
<gene>
    <name evidence="3" type="ORF">PHO31112_03134</name>
</gene>
<dbReference type="SUPFAM" id="SSF56784">
    <property type="entry name" value="HAD-like"/>
    <property type="match status" value="1"/>
</dbReference>
<dbReference type="InterPro" id="IPR051540">
    <property type="entry name" value="S-2-haloacid_dehalogenase"/>
</dbReference>
<dbReference type="EMBL" id="CABPSM010000009">
    <property type="protein sequence ID" value="VVE21110.1"/>
    <property type="molecule type" value="Genomic_DNA"/>
</dbReference>
<evidence type="ECO:0000313" key="4">
    <source>
        <dbReference type="Proteomes" id="UP000343317"/>
    </source>
</evidence>
<reference evidence="3 4" key="1">
    <citation type="submission" date="2019-08" db="EMBL/GenBank/DDBJ databases">
        <authorList>
            <person name="Peeters C."/>
        </authorList>
    </citation>
    <scope>NUCLEOTIDE SEQUENCE [LARGE SCALE GENOMIC DNA]</scope>
    <source>
        <strain evidence="3 4">LMG 31112</strain>
    </source>
</reference>
<dbReference type="Proteomes" id="UP000343317">
    <property type="component" value="Unassembled WGS sequence"/>
</dbReference>
<keyword evidence="4" id="KW-1185">Reference proteome</keyword>
<evidence type="ECO:0000313" key="3">
    <source>
        <dbReference type="EMBL" id="VVE21110.1"/>
    </source>
</evidence>